<dbReference type="AlphaFoldDB" id="A0A1Y2HFS4"/>
<proteinExistence type="predicted"/>
<protein>
    <submittedName>
        <fullName evidence="1">Uncharacterized protein</fullName>
    </submittedName>
</protein>
<name>A0A1Y2HFS4_9FUNG</name>
<gene>
    <name evidence="1" type="ORF">BCR44DRAFT_1501966</name>
</gene>
<evidence type="ECO:0000313" key="1">
    <source>
        <dbReference type="EMBL" id="ORZ32553.1"/>
    </source>
</evidence>
<accession>A0A1Y2HFS4</accession>
<organism evidence="1 2">
    <name type="scientific">Catenaria anguillulae PL171</name>
    <dbReference type="NCBI Taxonomy" id="765915"/>
    <lineage>
        <taxon>Eukaryota</taxon>
        <taxon>Fungi</taxon>
        <taxon>Fungi incertae sedis</taxon>
        <taxon>Blastocladiomycota</taxon>
        <taxon>Blastocladiomycetes</taxon>
        <taxon>Blastocladiales</taxon>
        <taxon>Catenariaceae</taxon>
        <taxon>Catenaria</taxon>
    </lineage>
</organism>
<comment type="caution">
    <text evidence="1">The sequence shown here is derived from an EMBL/GenBank/DDBJ whole genome shotgun (WGS) entry which is preliminary data.</text>
</comment>
<dbReference type="EMBL" id="MCFL01000045">
    <property type="protein sequence ID" value="ORZ32553.1"/>
    <property type="molecule type" value="Genomic_DNA"/>
</dbReference>
<reference evidence="1 2" key="1">
    <citation type="submission" date="2016-07" db="EMBL/GenBank/DDBJ databases">
        <title>Pervasive Adenine N6-methylation of Active Genes in Fungi.</title>
        <authorList>
            <consortium name="DOE Joint Genome Institute"/>
            <person name="Mondo S.J."/>
            <person name="Dannebaum R.O."/>
            <person name="Kuo R.C."/>
            <person name="Labutti K."/>
            <person name="Haridas S."/>
            <person name="Kuo A."/>
            <person name="Salamov A."/>
            <person name="Ahrendt S.R."/>
            <person name="Lipzen A."/>
            <person name="Sullivan W."/>
            <person name="Andreopoulos W.B."/>
            <person name="Clum A."/>
            <person name="Lindquist E."/>
            <person name="Daum C."/>
            <person name="Ramamoorthy G.K."/>
            <person name="Gryganskyi A."/>
            <person name="Culley D."/>
            <person name="Magnuson J.K."/>
            <person name="James T.Y."/>
            <person name="O'Malley M.A."/>
            <person name="Stajich J.E."/>
            <person name="Spatafora J.W."/>
            <person name="Visel A."/>
            <person name="Grigoriev I.V."/>
        </authorList>
    </citation>
    <scope>NUCLEOTIDE SEQUENCE [LARGE SCALE GENOMIC DNA]</scope>
    <source>
        <strain evidence="1 2">PL171</strain>
    </source>
</reference>
<dbReference type="OrthoDB" id="10251508at2759"/>
<evidence type="ECO:0000313" key="2">
    <source>
        <dbReference type="Proteomes" id="UP000193411"/>
    </source>
</evidence>
<keyword evidence="2" id="KW-1185">Reference proteome</keyword>
<sequence length="224" mass="23235">MKKALQLAISVAKPASRAPPVTAVVAAHPSSSSSWSTFTRPSWTAASVSVGGGIDPLRIKSTPQFSPGATSGAPFPRALDAAFPGVRNMIGIVAGPTPFVTGKPFTLFADDGEVKESGFVGAALVRGTSKSGSDSEQKSVPITCKLTLPGWLRWAASIGDEAQGNVILDRRVYAGLSLQPGEQPFLLTDITAGDPSRGFLALATHLAVQPGWAIQFFESQSSEA</sequence>
<dbReference type="Proteomes" id="UP000193411">
    <property type="component" value="Unassembled WGS sequence"/>
</dbReference>